<keyword evidence="1" id="KW-0472">Membrane</keyword>
<keyword evidence="4" id="KW-1185">Reference proteome</keyword>
<gene>
    <name evidence="3" type="ORF">QR680_011607</name>
</gene>
<proteinExistence type="predicted"/>
<evidence type="ECO:0000313" key="4">
    <source>
        <dbReference type="Proteomes" id="UP001175271"/>
    </source>
</evidence>
<sequence>MKVYFCVVLVLLLIATIHGEPVQLENGKPVIRVKRWWGGWGWRRPWMWGGYGMGMGMGMWPMMGMGGWGWGR</sequence>
<keyword evidence="2" id="KW-0732">Signal</keyword>
<keyword evidence="1" id="KW-0812">Transmembrane</keyword>
<comment type="caution">
    <text evidence="3">The sequence shown here is derived from an EMBL/GenBank/DDBJ whole genome shotgun (WGS) entry which is preliminary data.</text>
</comment>
<dbReference type="Proteomes" id="UP001175271">
    <property type="component" value="Unassembled WGS sequence"/>
</dbReference>
<dbReference type="AlphaFoldDB" id="A0AA39LYY8"/>
<evidence type="ECO:0000256" key="1">
    <source>
        <dbReference type="SAM" id="Phobius"/>
    </source>
</evidence>
<evidence type="ECO:0000256" key="2">
    <source>
        <dbReference type="SAM" id="SignalP"/>
    </source>
</evidence>
<reference evidence="3" key="1">
    <citation type="submission" date="2023-06" db="EMBL/GenBank/DDBJ databases">
        <title>Genomic analysis of the entomopathogenic nematode Steinernema hermaphroditum.</title>
        <authorList>
            <person name="Schwarz E.M."/>
            <person name="Heppert J.K."/>
            <person name="Baniya A."/>
            <person name="Schwartz H.T."/>
            <person name="Tan C.-H."/>
            <person name="Antoshechkin I."/>
            <person name="Sternberg P.W."/>
            <person name="Goodrich-Blair H."/>
            <person name="Dillman A.R."/>
        </authorList>
    </citation>
    <scope>NUCLEOTIDE SEQUENCE</scope>
    <source>
        <strain evidence="3">PS9179</strain>
        <tissue evidence="3">Whole animal</tissue>
    </source>
</reference>
<feature type="signal peptide" evidence="2">
    <location>
        <begin position="1"/>
        <end position="19"/>
    </location>
</feature>
<keyword evidence="1" id="KW-1133">Transmembrane helix</keyword>
<feature type="transmembrane region" description="Helical" evidence="1">
    <location>
        <begin position="46"/>
        <end position="70"/>
    </location>
</feature>
<protein>
    <submittedName>
        <fullName evidence="3">Uncharacterized protein</fullName>
    </submittedName>
</protein>
<accession>A0AA39LYY8</accession>
<feature type="chain" id="PRO_5041257320" evidence="2">
    <location>
        <begin position="20"/>
        <end position="72"/>
    </location>
</feature>
<evidence type="ECO:0000313" key="3">
    <source>
        <dbReference type="EMBL" id="KAK0414768.1"/>
    </source>
</evidence>
<dbReference type="EMBL" id="JAUCMV010000002">
    <property type="protein sequence ID" value="KAK0414768.1"/>
    <property type="molecule type" value="Genomic_DNA"/>
</dbReference>
<organism evidence="3 4">
    <name type="scientific">Steinernema hermaphroditum</name>
    <dbReference type="NCBI Taxonomy" id="289476"/>
    <lineage>
        <taxon>Eukaryota</taxon>
        <taxon>Metazoa</taxon>
        <taxon>Ecdysozoa</taxon>
        <taxon>Nematoda</taxon>
        <taxon>Chromadorea</taxon>
        <taxon>Rhabditida</taxon>
        <taxon>Tylenchina</taxon>
        <taxon>Panagrolaimomorpha</taxon>
        <taxon>Strongyloidoidea</taxon>
        <taxon>Steinernematidae</taxon>
        <taxon>Steinernema</taxon>
    </lineage>
</organism>
<name>A0AA39LYY8_9BILA</name>